<evidence type="ECO:0000313" key="3">
    <source>
        <dbReference type="Proteomes" id="UP000012589"/>
    </source>
</evidence>
<sequence>MNLAELTAYELVEQKELADIHSGGYLLRHKKSGARIAVISNDDENKVFYIGFRTPAEDSTGVPHIIEHSVLCGSDEFPVKDPFVELVKGSLNTFLNAMTYPDKTVYPVASCNDKDFQNLMHVYLDAVFHPNIYKHEEIFWQEGWHYELESEDDALTLNGVVYNEMKGAFSSPEDVLERVMLNALFPDTTYANESGGDPACIPQLTYEDFLEFHRRYYHPSNAYIYLYGDMDAAEKLDWLDRTYLSHYDRIEPNSAVCMQQPFDKQGEVARKYSIASSESEQDHAYLSYGAVVGTTLEPQLALAFDILDYALLSAPGAPLKQALLDAKIGKDIIGGFDSSTYQPVFTVTAKHTNASQKQQFLQVIETTLQKLVKEGLNKKALLAGINSNEFKFREADFGNYPKGLIYGLQCLDSWLYDDGQPFTYLEALPVFGTLKEQVEQGYFEALIQKYLLDNTHKVVVVVEPEKGLNEKNEKALEEKLAAYKNSLSKEEIARMIADTAHLKEYQQEPSSVEDLEKIPMLLRSDMKKEAAPLYNQEKTVSGIPVIHHEFYSNGINYISLFFDLSDMKQEWIPYLGLLKAVLGDMDTQDYTYEDLSNEIHLHTGGYYVNAIASNDVADRQKIVKKYEVGIKALHEETGTAMRLLESMLCRTKTDDDKRLYEVLAQAKSRMEMQFMQAGHSVSALRALSYFSQTGRFADLSGGIELYQVIAQAEHDFENRKEQVKDILKQMFHHIFRPENLIVSFTGDAEGYAVFEPALAAFRSALFTESCEKQSGEISCVKKNEGFKNAAQVQYVSRAGNFRNHGFAYTGVLRILKVILNYDYLWLNIRVKGGAYGCMSGFGRNGDTYFSTYRDPNLRKSNEVFEGIPAYLKQFEAGERDMTKYIIGTISNMDTPLNPFAKGNRSMLAYLTHLTEADLQKERDEVLGATPEDIRALESLIASVLAEEHICVIGNETMLEKEADLFLTLEDLF</sequence>
<dbReference type="InterPro" id="IPR055130">
    <property type="entry name" value="PreP_C"/>
</dbReference>
<organism evidence="2 3">
    <name type="scientific">Eubacterium plexicaudatum ASF492</name>
    <dbReference type="NCBI Taxonomy" id="1235802"/>
    <lineage>
        <taxon>Bacteria</taxon>
        <taxon>Bacillati</taxon>
        <taxon>Bacillota</taxon>
        <taxon>Clostridia</taxon>
        <taxon>Eubacteriales</taxon>
        <taxon>Eubacteriaceae</taxon>
        <taxon>Eubacterium</taxon>
    </lineage>
</organism>
<dbReference type="FunFam" id="3.30.830.10:FF:000034">
    <property type="entry name" value="presequence protease 1, chloroplastic/mitochondrial"/>
    <property type="match status" value="1"/>
</dbReference>
<dbReference type="Pfam" id="PF05193">
    <property type="entry name" value="Peptidase_M16_C"/>
    <property type="match status" value="1"/>
</dbReference>
<dbReference type="HOGENOM" id="CLU_009165_1_0_9"/>
<dbReference type="STRING" id="1235802.C823_04974"/>
<dbReference type="Proteomes" id="UP000012589">
    <property type="component" value="Unassembled WGS sequence"/>
</dbReference>
<protein>
    <recommendedName>
        <fullName evidence="1">Peptidase M16C associated domain-containing protein</fullName>
    </recommendedName>
</protein>
<dbReference type="GO" id="GO:0016485">
    <property type="term" value="P:protein processing"/>
    <property type="evidence" value="ECO:0007669"/>
    <property type="project" value="TreeGrafter"/>
</dbReference>
<accession>N1ZTZ2</accession>
<dbReference type="InterPro" id="IPR013578">
    <property type="entry name" value="Peptidase_M16C_assoc"/>
</dbReference>
<dbReference type="PANTHER" id="PTHR43016">
    <property type="entry name" value="PRESEQUENCE PROTEASE"/>
    <property type="match status" value="1"/>
</dbReference>
<dbReference type="Pfam" id="PF22516">
    <property type="entry name" value="PreP_C"/>
    <property type="match status" value="1"/>
</dbReference>
<feature type="domain" description="Peptidase M16C associated" evidence="1">
    <location>
        <begin position="462"/>
        <end position="712"/>
    </location>
</feature>
<dbReference type="SUPFAM" id="SSF63411">
    <property type="entry name" value="LuxS/MPP-like metallohydrolase"/>
    <property type="match status" value="4"/>
</dbReference>
<gene>
    <name evidence="2" type="ORF">C823_04974</name>
</gene>
<name>N1ZTZ2_9FIRM</name>
<dbReference type="OrthoDB" id="9762027at2"/>
<proteinExistence type="predicted"/>
<dbReference type="eggNOG" id="COG1026">
    <property type="taxonomic scope" value="Bacteria"/>
</dbReference>
<dbReference type="Pfam" id="PF08367">
    <property type="entry name" value="M16C_assoc"/>
    <property type="match status" value="1"/>
</dbReference>
<dbReference type="PANTHER" id="PTHR43016:SF13">
    <property type="entry name" value="PRESEQUENCE PROTEASE, MITOCHONDRIAL"/>
    <property type="match status" value="1"/>
</dbReference>
<reference evidence="2 3" key="1">
    <citation type="journal article" date="2014" name="Genome Announc.">
        <title>Draft genome sequences of the altered schaedler flora, a defined bacterial community from gnotobiotic mice.</title>
        <authorList>
            <person name="Wannemuehler M.J."/>
            <person name="Overstreet A.M."/>
            <person name="Ward D.V."/>
            <person name="Phillips G.J."/>
        </authorList>
    </citation>
    <scope>NUCLEOTIDE SEQUENCE [LARGE SCALE GENOMIC DNA]</scope>
    <source>
        <strain evidence="2 3">ASF492</strain>
    </source>
</reference>
<dbReference type="SMART" id="SM01264">
    <property type="entry name" value="M16C_associated"/>
    <property type="match status" value="1"/>
</dbReference>
<dbReference type="InterPro" id="IPR011765">
    <property type="entry name" value="Pept_M16_N"/>
</dbReference>
<dbReference type="GO" id="GO:0046872">
    <property type="term" value="F:metal ion binding"/>
    <property type="evidence" value="ECO:0007669"/>
    <property type="project" value="InterPro"/>
</dbReference>
<evidence type="ECO:0000313" key="2">
    <source>
        <dbReference type="EMBL" id="EMZ20477.1"/>
    </source>
</evidence>
<comment type="caution">
    <text evidence="2">The sequence shown here is derived from an EMBL/GenBank/DDBJ whole genome shotgun (WGS) entry which is preliminary data.</text>
</comment>
<dbReference type="AlphaFoldDB" id="N1ZTZ2"/>
<dbReference type="Gene3D" id="3.30.830.10">
    <property type="entry name" value="Metalloenzyme, LuxS/M16 peptidase-like"/>
    <property type="match status" value="4"/>
</dbReference>
<dbReference type="GO" id="GO:0004222">
    <property type="term" value="F:metalloendopeptidase activity"/>
    <property type="evidence" value="ECO:0007669"/>
    <property type="project" value="TreeGrafter"/>
</dbReference>
<dbReference type="PATRIC" id="fig|1235802.3.peg.5238"/>
<dbReference type="InterPro" id="IPR007863">
    <property type="entry name" value="Peptidase_M16_C"/>
</dbReference>
<keyword evidence="3" id="KW-1185">Reference proteome</keyword>
<dbReference type="EMBL" id="AQFT01000143">
    <property type="protein sequence ID" value="EMZ20477.1"/>
    <property type="molecule type" value="Genomic_DNA"/>
</dbReference>
<dbReference type="Pfam" id="PF00675">
    <property type="entry name" value="Peptidase_M16"/>
    <property type="match status" value="1"/>
</dbReference>
<dbReference type="InterPro" id="IPR011249">
    <property type="entry name" value="Metalloenz_LuxS/M16"/>
</dbReference>
<evidence type="ECO:0000259" key="1">
    <source>
        <dbReference type="SMART" id="SM01264"/>
    </source>
</evidence>